<dbReference type="PANTHER" id="PTHR46401">
    <property type="entry name" value="GLYCOSYLTRANSFERASE WBBK-RELATED"/>
    <property type="match status" value="1"/>
</dbReference>
<gene>
    <name evidence="4" type="ORF">F0A16_09035</name>
</gene>
<dbReference type="Gene3D" id="3.40.50.2000">
    <property type="entry name" value="Glycogen Phosphorylase B"/>
    <property type="match status" value="2"/>
</dbReference>
<evidence type="ECO:0000259" key="3">
    <source>
        <dbReference type="Pfam" id="PF13439"/>
    </source>
</evidence>
<comment type="caution">
    <text evidence="4">The sequence shown here is derived from an EMBL/GenBank/DDBJ whole genome shotgun (WGS) entry which is preliminary data.</text>
</comment>
<sequence>MSAFRAAEDSSTRRAPIELEEVVVTEDSQVPLAVIAIRQVEKSTGASRNAFEQAAALKTLGYRVTILAERGRRELAEAAGAELIRLRRWPFKGPFRRFWFNRRVQAWCRRHRPAMVVSHGDVETPDVVYMHNCVHLASQRIHGHDLPAGHEVAAIHDHVLKGARFRRLAVNSRMMAEDFRDRYGIDDSRIEISYPGYDPDIFNIERASAGREACRRELGIEEETRLIGLITSGNFTKRNVAGFVEMAAGLERRLPGRCRFLVVGKDDFAPYQRQAEQVGIAERFLWRSTVSDVETLYGALDLFVLPAHIEEFGRVSLEAMACGTPVLLSSTTGAAELLEADHAELMLDSRDIQGWVERLEVLVTASDLESLGAELAELVGDYSYRRQTEKLRDSFASL</sequence>
<evidence type="ECO:0000313" key="5">
    <source>
        <dbReference type="Proteomes" id="UP000466024"/>
    </source>
</evidence>
<keyword evidence="1 4" id="KW-0808">Transferase</keyword>
<feature type="domain" description="Glycosyl transferase family 1" evidence="2">
    <location>
        <begin position="215"/>
        <end position="365"/>
    </location>
</feature>
<evidence type="ECO:0000313" key="4">
    <source>
        <dbReference type="EMBL" id="KAA0018892.1"/>
    </source>
</evidence>
<dbReference type="Pfam" id="PF13439">
    <property type="entry name" value="Glyco_transf_4"/>
    <property type="match status" value="1"/>
</dbReference>
<organism evidence="4 5">
    <name type="scientific">Salinicola corii</name>
    <dbReference type="NCBI Taxonomy" id="2606937"/>
    <lineage>
        <taxon>Bacteria</taxon>
        <taxon>Pseudomonadati</taxon>
        <taxon>Pseudomonadota</taxon>
        <taxon>Gammaproteobacteria</taxon>
        <taxon>Oceanospirillales</taxon>
        <taxon>Halomonadaceae</taxon>
        <taxon>Salinicola</taxon>
    </lineage>
</organism>
<dbReference type="Pfam" id="PF00534">
    <property type="entry name" value="Glycos_transf_1"/>
    <property type="match status" value="1"/>
</dbReference>
<proteinExistence type="predicted"/>
<protein>
    <submittedName>
        <fullName evidence="4">Glycosyltransferase family 4 protein</fullName>
    </submittedName>
</protein>
<dbReference type="PANTHER" id="PTHR46401:SF2">
    <property type="entry name" value="GLYCOSYLTRANSFERASE WBBK-RELATED"/>
    <property type="match status" value="1"/>
</dbReference>
<dbReference type="GO" id="GO:0009103">
    <property type="term" value="P:lipopolysaccharide biosynthetic process"/>
    <property type="evidence" value="ECO:0007669"/>
    <property type="project" value="TreeGrafter"/>
</dbReference>
<dbReference type="EMBL" id="VTPX01000004">
    <property type="protein sequence ID" value="KAA0018892.1"/>
    <property type="molecule type" value="Genomic_DNA"/>
</dbReference>
<feature type="domain" description="Glycosyltransferase subfamily 4-like N-terminal" evidence="3">
    <location>
        <begin position="45"/>
        <end position="200"/>
    </location>
</feature>
<dbReference type="AlphaFoldDB" id="A0A640WFK1"/>
<dbReference type="InterPro" id="IPR028098">
    <property type="entry name" value="Glyco_trans_4-like_N"/>
</dbReference>
<dbReference type="SUPFAM" id="SSF53756">
    <property type="entry name" value="UDP-Glycosyltransferase/glycogen phosphorylase"/>
    <property type="match status" value="1"/>
</dbReference>
<dbReference type="GO" id="GO:0016757">
    <property type="term" value="F:glycosyltransferase activity"/>
    <property type="evidence" value="ECO:0007669"/>
    <property type="project" value="InterPro"/>
</dbReference>
<dbReference type="Proteomes" id="UP000466024">
    <property type="component" value="Unassembled WGS sequence"/>
</dbReference>
<reference evidence="4 5" key="1">
    <citation type="submission" date="2019-08" db="EMBL/GenBank/DDBJ databases">
        <title>Bioinformatics analysis of the strain L3 and L5.</title>
        <authorList>
            <person name="Li X."/>
        </authorList>
    </citation>
    <scope>NUCLEOTIDE SEQUENCE [LARGE SCALE GENOMIC DNA]</scope>
    <source>
        <strain evidence="4 5">L3</strain>
    </source>
</reference>
<evidence type="ECO:0000259" key="2">
    <source>
        <dbReference type="Pfam" id="PF00534"/>
    </source>
</evidence>
<evidence type="ECO:0000256" key="1">
    <source>
        <dbReference type="ARBA" id="ARBA00022679"/>
    </source>
</evidence>
<keyword evidence="5" id="KW-1185">Reference proteome</keyword>
<dbReference type="InterPro" id="IPR001296">
    <property type="entry name" value="Glyco_trans_1"/>
</dbReference>
<name>A0A640WFK1_9GAMM</name>
<dbReference type="CDD" id="cd03801">
    <property type="entry name" value="GT4_PimA-like"/>
    <property type="match status" value="1"/>
</dbReference>
<accession>A0A640WFK1</accession>